<evidence type="ECO:0000313" key="7">
    <source>
        <dbReference type="Proteomes" id="UP000002320"/>
    </source>
</evidence>
<sequence length="667" mass="73944">MVGCLEDSVEPSGTLKATIVYIHGESYEWNSGNPYDGSVLAAEGNVILVTINFRLGVLGFLKTGAKGSAQGNFGLMDLVAALHWLTENLSAFHGDPSQITLMGHGTGAALANILVVSPVASDLIHRVILLSGSALSPWAIQREPLAVKRVVAEQTGCRLNVLTEDLAPCLRTKSVSELLEIVQENPSTNGIEFANFPTRQLLFGLTSYESFNDLSAQDLEFGFNETRRDRILRTYVRNIFHIHLKEIYSALKNEYTDWEHTPRNPLGYRDTILELLSDGHTAAPERAVVNSGDESDEYNNNWNAFLRPLADKQSIDSEEHNDGDDDDITRDESEKALLRLENWETYDAINQIYMEIDDSAYLPMRHHHFTEVKPEYYDECPPNMTVMPPVAATHPQRNQMNPSTQKDSAIQSDNSQLDTNSTALKITVCVGCFLLLLNVFIFSAIYYQREKHANLNKQRDTAADTSSHSPLSSLDDQFMQQKSLTSLRAEHSSSTSNINCSESNTFEKHNCYEKQACTKKKCILVDVSRSDLQMKECSYASPRGSTSGSIQRSTTPETYKEMLNENVTATATFSSQPSSLSDSSSITTISCLQMRKNSSTSTCAPETQEIGTTVDEADLEFSALLMEQPSAPTRSIGFQQGGILRQQASSINHGSAKKRVQIQEISV</sequence>
<dbReference type="VEuPathDB" id="VectorBase:CPIJ010245"/>
<dbReference type="KEGG" id="cqu:CpipJ_CPIJ010245"/>
<dbReference type="Proteomes" id="UP000002320">
    <property type="component" value="Unassembled WGS sequence"/>
</dbReference>
<dbReference type="InParanoid" id="B0WSL2"/>
<reference evidence="6" key="2">
    <citation type="submission" date="2021-02" db="UniProtKB">
        <authorList>
            <consortium name="EnsemblMetazoa"/>
        </authorList>
    </citation>
    <scope>IDENTIFICATION</scope>
    <source>
        <strain evidence="6">JHB</strain>
    </source>
</reference>
<dbReference type="STRING" id="7176.B0WSL2"/>
<dbReference type="Gene3D" id="3.40.50.1820">
    <property type="entry name" value="alpha/beta hydrolase"/>
    <property type="match status" value="1"/>
</dbReference>
<dbReference type="InterPro" id="IPR051093">
    <property type="entry name" value="Neuroligin/BSAL"/>
</dbReference>
<accession>B0WSL2</accession>
<dbReference type="FunCoup" id="B0WSL2">
    <property type="interactions" value="226"/>
</dbReference>
<dbReference type="eggNOG" id="KOG1516">
    <property type="taxonomic scope" value="Eukaryota"/>
</dbReference>
<evidence type="ECO:0000256" key="3">
    <source>
        <dbReference type="SAM" id="MobiDB-lite"/>
    </source>
</evidence>
<dbReference type="InterPro" id="IPR002018">
    <property type="entry name" value="CarbesteraseB"/>
</dbReference>
<dbReference type="HOGENOM" id="CLU_411769_0_0_1"/>
<dbReference type="SUPFAM" id="SSF53474">
    <property type="entry name" value="alpha/beta-Hydrolases"/>
    <property type="match status" value="1"/>
</dbReference>
<dbReference type="VEuPathDB" id="VectorBase:CQUJHB013559"/>
<feature type="region of interest" description="Disordered" evidence="3">
    <location>
        <begin position="395"/>
        <end position="414"/>
    </location>
</feature>
<dbReference type="AlphaFoldDB" id="B0WSL2"/>
<evidence type="ECO:0000256" key="2">
    <source>
        <dbReference type="ARBA" id="ARBA00023180"/>
    </source>
</evidence>
<name>B0WSL2_CULQU</name>
<feature type="domain" description="Carboxylesterase type B" evidence="4">
    <location>
        <begin position="16"/>
        <end position="291"/>
    </location>
</feature>
<evidence type="ECO:0000313" key="6">
    <source>
        <dbReference type="EnsemblMetazoa" id="CPIJ010245-PA"/>
    </source>
</evidence>
<dbReference type="PANTHER" id="PTHR43903">
    <property type="entry name" value="NEUROLIGIN"/>
    <property type="match status" value="1"/>
</dbReference>
<keyword evidence="7" id="KW-1185">Reference proteome</keyword>
<dbReference type="EMBL" id="DS232073">
    <property type="protein sequence ID" value="EDS33959.1"/>
    <property type="molecule type" value="Genomic_DNA"/>
</dbReference>
<organism>
    <name type="scientific">Culex quinquefasciatus</name>
    <name type="common">Southern house mosquito</name>
    <name type="synonym">Culex pungens</name>
    <dbReference type="NCBI Taxonomy" id="7176"/>
    <lineage>
        <taxon>Eukaryota</taxon>
        <taxon>Metazoa</taxon>
        <taxon>Ecdysozoa</taxon>
        <taxon>Arthropoda</taxon>
        <taxon>Hexapoda</taxon>
        <taxon>Insecta</taxon>
        <taxon>Pterygota</taxon>
        <taxon>Neoptera</taxon>
        <taxon>Endopterygota</taxon>
        <taxon>Diptera</taxon>
        <taxon>Nematocera</taxon>
        <taxon>Culicoidea</taxon>
        <taxon>Culicidae</taxon>
        <taxon>Culicinae</taxon>
        <taxon>Culicini</taxon>
        <taxon>Culex</taxon>
        <taxon>Culex</taxon>
    </lineage>
</organism>
<proteinExistence type="inferred from homology"/>
<dbReference type="VEuPathDB" id="VectorBase:CQUJHB001203"/>
<evidence type="ECO:0000259" key="4">
    <source>
        <dbReference type="Pfam" id="PF00135"/>
    </source>
</evidence>
<protein>
    <submittedName>
        <fullName evidence="5">Neuroligin</fullName>
    </submittedName>
</protein>
<dbReference type="InterPro" id="IPR029058">
    <property type="entry name" value="AB_hydrolase_fold"/>
</dbReference>
<dbReference type="EnsemblMetazoa" id="CPIJ010245-RA">
    <property type="protein sequence ID" value="CPIJ010245-PA"/>
    <property type="gene ID" value="CPIJ010245"/>
</dbReference>
<gene>
    <name evidence="6" type="primary">6042604</name>
    <name evidence="5" type="ORF">CpipJ_CPIJ010245</name>
</gene>
<evidence type="ECO:0000256" key="1">
    <source>
        <dbReference type="ARBA" id="ARBA00005964"/>
    </source>
</evidence>
<dbReference type="Pfam" id="PF00135">
    <property type="entry name" value="COesterase"/>
    <property type="match status" value="1"/>
</dbReference>
<evidence type="ECO:0000313" key="5">
    <source>
        <dbReference type="EMBL" id="EDS33959.1"/>
    </source>
</evidence>
<dbReference type="OrthoDB" id="3200163at2759"/>
<reference evidence="5" key="1">
    <citation type="submission" date="2007-03" db="EMBL/GenBank/DDBJ databases">
        <title>Annotation of Culex pipiens quinquefasciatus.</title>
        <authorList>
            <consortium name="The Broad Institute Genome Sequencing Platform"/>
            <person name="Atkinson P.W."/>
            <person name="Hemingway J."/>
            <person name="Christensen B.M."/>
            <person name="Higgs S."/>
            <person name="Kodira C."/>
            <person name="Hannick L."/>
            <person name="Megy K."/>
            <person name="O'Leary S."/>
            <person name="Pearson M."/>
            <person name="Haas B.J."/>
            <person name="Mauceli E."/>
            <person name="Wortman J.R."/>
            <person name="Lee N.H."/>
            <person name="Guigo R."/>
            <person name="Stanke M."/>
            <person name="Alvarado L."/>
            <person name="Amedeo P."/>
            <person name="Antoine C.H."/>
            <person name="Arensburger P."/>
            <person name="Bidwell S.L."/>
            <person name="Crawford M."/>
            <person name="Camaro F."/>
            <person name="Devon K."/>
            <person name="Engels R."/>
            <person name="Hammond M."/>
            <person name="Howarth C."/>
            <person name="Koehrsen M."/>
            <person name="Lawson D."/>
            <person name="Montgomery P."/>
            <person name="Nene V."/>
            <person name="Nusbaum C."/>
            <person name="Puiu D."/>
            <person name="Romero-Severson J."/>
            <person name="Severson D.W."/>
            <person name="Shumway M."/>
            <person name="Sisk P."/>
            <person name="Stolte C."/>
            <person name="Zeng Q."/>
            <person name="Eisenstadt E."/>
            <person name="Fraser-Liggett C."/>
            <person name="Strausberg R."/>
            <person name="Galagan J."/>
            <person name="Birren B."/>
            <person name="Collins F.H."/>
        </authorList>
    </citation>
    <scope>NUCLEOTIDE SEQUENCE [LARGE SCALE GENOMIC DNA]</scope>
    <source>
        <strain evidence="5">JHB</strain>
    </source>
</reference>
<keyword evidence="2" id="KW-0325">Glycoprotein</keyword>
<dbReference type="OMA" id="CCDCLHG"/>
<comment type="similarity">
    <text evidence="1">Belongs to the type-B carboxylesterase/lipase family.</text>
</comment>